<name>A0ABP8N464_9BACT</name>
<dbReference type="SUPFAM" id="SSF54001">
    <property type="entry name" value="Cysteine proteinases"/>
    <property type="match status" value="1"/>
</dbReference>
<feature type="chain" id="PRO_5047477133" description="Transglutaminase-like domain-containing protein" evidence="2">
    <location>
        <begin position="21"/>
        <end position="655"/>
    </location>
</feature>
<keyword evidence="1" id="KW-0175">Coiled coil</keyword>
<evidence type="ECO:0000256" key="1">
    <source>
        <dbReference type="SAM" id="Coils"/>
    </source>
</evidence>
<evidence type="ECO:0000259" key="3">
    <source>
        <dbReference type="SMART" id="SM00460"/>
    </source>
</evidence>
<organism evidence="4 5">
    <name type="scientific">Nemorincola caseinilytica</name>
    <dbReference type="NCBI Taxonomy" id="2054315"/>
    <lineage>
        <taxon>Bacteria</taxon>
        <taxon>Pseudomonadati</taxon>
        <taxon>Bacteroidota</taxon>
        <taxon>Chitinophagia</taxon>
        <taxon>Chitinophagales</taxon>
        <taxon>Chitinophagaceae</taxon>
        <taxon>Nemorincola</taxon>
    </lineage>
</organism>
<feature type="coiled-coil region" evidence="1">
    <location>
        <begin position="628"/>
        <end position="655"/>
    </location>
</feature>
<evidence type="ECO:0000313" key="5">
    <source>
        <dbReference type="Proteomes" id="UP001500067"/>
    </source>
</evidence>
<dbReference type="Gene3D" id="3.10.620.30">
    <property type="match status" value="1"/>
</dbReference>
<sequence>MHSVILSFVLALLSFTTVWAQTDTTIGITAPGNFGTDVDGLAAALCIDLRTQKEKANAIYNWVTHNIAYDVKGMWQLDGSDDDKVAQALRQKRALCRGYAELYVALCRSAGLEAVTIGGYAKDLIFDNGDAMYIPRHEWCAVKIDGRWELADPTWGAGYMHQANSKLRMLLNKLLMQKKLKAKNLKFKFRYDPQYFMQDPEVFRLRHLPEDPLWQLTDTLMPLTIFEAGDSAVRRFNEISQPVKASPRLDEISKLSETERNLEMADRAYAHNERYHLAMAMKNTILADSLLRQLSKDTAGKRALPMLKDATANMKTSVEYIKKQKKAFPEEYSRLSRKNRAKGMEAKQYIRRIKTDDKRLLAECRKHDRGANNKYTRSHKKLADIQKRGRGLNPNGIDKVKTGKVQKRAGAPELEVINDSVEARNARLDAMLQDIRLKEASTEIAIAESKVLLDSLAGSLGVEDSMLVQEAVARLSMHDSYDDEVKQWSRLFEQQKYQVTDTLMKYYFASFDTVALRYEELQKQYVAALNVHKANVRSLEQYKKLNAGNVELTTRYAATIEHYKSTIDSAARCITFYGNYLRGNRKLFAALSKQGKRQLKIVDHMEKAEKSRQTLEDRTIARKRHTDMKENERQLHNAEGAIRKMQRVAEHAKKK</sequence>
<dbReference type="Proteomes" id="UP001500067">
    <property type="component" value="Unassembled WGS sequence"/>
</dbReference>
<accession>A0ABP8N464</accession>
<dbReference type="InterPro" id="IPR052557">
    <property type="entry name" value="CAP/Cytokinesis_protein"/>
</dbReference>
<gene>
    <name evidence="4" type="ORF">GCM10023093_00780</name>
</gene>
<dbReference type="RefSeq" id="WP_345076805.1">
    <property type="nucleotide sequence ID" value="NZ_BAABFA010000001.1"/>
</dbReference>
<proteinExistence type="predicted"/>
<evidence type="ECO:0000313" key="4">
    <source>
        <dbReference type="EMBL" id="GAA4459585.1"/>
    </source>
</evidence>
<feature type="signal peptide" evidence="2">
    <location>
        <begin position="1"/>
        <end position="20"/>
    </location>
</feature>
<dbReference type="EMBL" id="BAABFA010000001">
    <property type="protein sequence ID" value="GAA4459585.1"/>
    <property type="molecule type" value="Genomic_DNA"/>
</dbReference>
<dbReference type="PANTHER" id="PTHR46333">
    <property type="entry name" value="CYTOKINESIS PROTEIN 3"/>
    <property type="match status" value="1"/>
</dbReference>
<dbReference type="Pfam" id="PF01841">
    <property type="entry name" value="Transglut_core"/>
    <property type="match status" value="1"/>
</dbReference>
<dbReference type="PANTHER" id="PTHR46333:SF2">
    <property type="entry name" value="CYTOKINESIS PROTEIN 3"/>
    <property type="match status" value="1"/>
</dbReference>
<dbReference type="InterPro" id="IPR038765">
    <property type="entry name" value="Papain-like_cys_pep_sf"/>
</dbReference>
<comment type="caution">
    <text evidence="4">The sequence shown here is derived from an EMBL/GenBank/DDBJ whole genome shotgun (WGS) entry which is preliminary data.</text>
</comment>
<dbReference type="SMART" id="SM00460">
    <property type="entry name" value="TGc"/>
    <property type="match status" value="1"/>
</dbReference>
<dbReference type="InterPro" id="IPR002931">
    <property type="entry name" value="Transglutaminase-like"/>
</dbReference>
<keyword evidence="5" id="KW-1185">Reference proteome</keyword>
<feature type="domain" description="Transglutaminase-like" evidence="3">
    <location>
        <begin position="88"/>
        <end position="155"/>
    </location>
</feature>
<keyword evidence="2" id="KW-0732">Signal</keyword>
<reference evidence="5" key="1">
    <citation type="journal article" date="2019" name="Int. J. Syst. Evol. Microbiol.">
        <title>The Global Catalogue of Microorganisms (GCM) 10K type strain sequencing project: providing services to taxonomists for standard genome sequencing and annotation.</title>
        <authorList>
            <consortium name="The Broad Institute Genomics Platform"/>
            <consortium name="The Broad Institute Genome Sequencing Center for Infectious Disease"/>
            <person name="Wu L."/>
            <person name="Ma J."/>
        </authorList>
    </citation>
    <scope>NUCLEOTIDE SEQUENCE [LARGE SCALE GENOMIC DNA]</scope>
    <source>
        <strain evidence="5">JCM 32105</strain>
    </source>
</reference>
<evidence type="ECO:0000256" key="2">
    <source>
        <dbReference type="SAM" id="SignalP"/>
    </source>
</evidence>
<protein>
    <recommendedName>
        <fullName evidence="3">Transglutaminase-like domain-containing protein</fullName>
    </recommendedName>
</protein>